<evidence type="ECO:0000313" key="1">
    <source>
        <dbReference type="EMBL" id="OBR92680.1"/>
    </source>
</evidence>
<organism evidence="1 2">
    <name type="scientific">Clostridium ragsdalei P11</name>
    <dbReference type="NCBI Taxonomy" id="1353534"/>
    <lineage>
        <taxon>Bacteria</taxon>
        <taxon>Bacillati</taxon>
        <taxon>Bacillota</taxon>
        <taxon>Clostridia</taxon>
        <taxon>Eubacteriales</taxon>
        <taxon>Clostridiaceae</taxon>
        <taxon>Clostridium</taxon>
    </lineage>
</organism>
<protein>
    <submittedName>
        <fullName evidence="1">Uncharacterized protein</fullName>
    </submittedName>
</protein>
<dbReference type="PATRIC" id="fig|1353534.3.peg.2423"/>
<comment type="caution">
    <text evidence="1">The sequence shown here is derived from an EMBL/GenBank/DDBJ whole genome shotgun (WGS) entry which is preliminary data.</text>
</comment>
<dbReference type="RefSeq" id="WP_065078602.1">
    <property type="nucleotide sequence ID" value="NZ_LROS01000023.1"/>
</dbReference>
<gene>
    <name evidence="1" type="ORF">CLRAG_23860</name>
</gene>
<dbReference type="AlphaFoldDB" id="A0A1A6ARM4"/>
<evidence type="ECO:0000313" key="2">
    <source>
        <dbReference type="Proteomes" id="UP000093954"/>
    </source>
</evidence>
<name>A0A1A6ARM4_9CLOT</name>
<dbReference type="Proteomes" id="UP000093954">
    <property type="component" value="Unassembled WGS sequence"/>
</dbReference>
<keyword evidence="2" id="KW-1185">Reference proteome</keyword>
<proteinExistence type="predicted"/>
<dbReference type="EMBL" id="LROS01000023">
    <property type="protein sequence ID" value="OBR92680.1"/>
    <property type="molecule type" value="Genomic_DNA"/>
</dbReference>
<reference evidence="1 2" key="1">
    <citation type="journal article" date="2012" name="Front. Microbiol.">
        <title>Draft Genome Sequence of the Virulent Strain 01-B526 of the Fish Pathogen Aeromonas salmonicida.</title>
        <authorList>
            <person name="Charette S.J."/>
            <person name="Brochu F."/>
            <person name="Boyle B."/>
            <person name="Filion G."/>
            <person name="Tanaka K.H."/>
            <person name="Derome N."/>
        </authorList>
    </citation>
    <scope>NUCLEOTIDE SEQUENCE [LARGE SCALE GENOMIC DNA]</scope>
    <source>
        <strain evidence="1 2">P11</strain>
    </source>
</reference>
<sequence>MKKKVLQLINSKYLMERCVDAHYLCKITIKGFLNKVKPYGFTLFIKRYGIEERLDCLERNEKNRVVYHR</sequence>
<accession>A0A1A6ARM4</accession>